<dbReference type="PANTHER" id="PTHR10504">
    <property type="entry name" value="BACTERICIDAL PERMEABILITY-INCREASING BPI PROTEIN-RELATED"/>
    <property type="match status" value="1"/>
</dbReference>
<evidence type="ECO:0000313" key="4">
    <source>
        <dbReference type="EMBL" id="GMT11435.1"/>
    </source>
</evidence>
<keyword evidence="6" id="KW-1185">Reference proteome</keyword>
<evidence type="ECO:0000256" key="1">
    <source>
        <dbReference type="SAM" id="Phobius"/>
    </source>
</evidence>
<dbReference type="EMBL" id="BTSY01000001">
    <property type="protein sequence ID" value="GMT11432.1"/>
    <property type="molecule type" value="Genomic_DNA"/>
</dbReference>
<evidence type="ECO:0000313" key="6">
    <source>
        <dbReference type="Proteomes" id="UP001432322"/>
    </source>
</evidence>
<organism evidence="4 6">
    <name type="scientific">Pristionchus fissidentatus</name>
    <dbReference type="NCBI Taxonomy" id="1538716"/>
    <lineage>
        <taxon>Eukaryota</taxon>
        <taxon>Metazoa</taxon>
        <taxon>Ecdysozoa</taxon>
        <taxon>Nematoda</taxon>
        <taxon>Chromadorea</taxon>
        <taxon>Rhabditida</taxon>
        <taxon>Rhabditina</taxon>
        <taxon>Diplogasteromorpha</taxon>
        <taxon>Diplogasteroidea</taxon>
        <taxon>Neodiplogasteridae</taxon>
        <taxon>Pristionchus</taxon>
    </lineage>
</organism>
<protein>
    <submittedName>
        <fullName evidence="4">Uncharacterized protein</fullName>
    </submittedName>
</protein>
<feature type="chain" id="PRO_5044714731" evidence="2">
    <location>
        <begin position="19"/>
        <end position="338"/>
    </location>
</feature>
<dbReference type="InterPro" id="IPR017943">
    <property type="entry name" value="Bactericidal_perm-incr_a/b_dom"/>
</dbReference>
<dbReference type="EMBL" id="BTSY01000001">
    <property type="protein sequence ID" value="GMT11438.1"/>
    <property type="molecule type" value="Genomic_DNA"/>
</dbReference>
<dbReference type="Gene3D" id="3.15.10.10">
    <property type="entry name" value="Bactericidal permeability-increasing protein, domain 1"/>
    <property type="match status" value="1"/>
</dbReference>
<dbReference type="AlphaFoldDB" id="A0AAV5UVZ0"/>
<sequence>MRVLLLLCCLIGVSLSIAQHAITSIRLNKSLFQLASNQAKSIIDKLVPDLPIPPINITTDGGVKFYTRWINLTEFDFPRTTFTISPDGLNWNTTGGKIQIAMHFVARYTAPLNVSFTKTGYATVTVDDLRTNINAIIKTHNTRPVLITNNCAVSVEKIEAVIDANITGIILSLIKGIVLDYVRLLIKENACTLISTLTEKANAFVRAQPEEIRVWRNIYLNYTAYKDPVFHDDYIEAECAFRVAVHENSSLPGLLDMEDNVTDALMTSMWIEEEMTSFQAKPSSNVLHVMKDVILYVLSCYGVLCAVFSLVRWFRKRSIKMNSQRIFTTFENEALNTK</sequence>
<dbReference type="SUPFAM" id="SSF55394">
    <property type="entry name" value="Bactericidal permeability-increasing protein, BPI"/>
    <property type="match status" value="1"/>
</dbReference>
<keyword evidence="2" id="KW-0732">Signal</keyword>
<dbReference type="Proteomes" id="UP001432322">
    <property type="component" value="Unassembled WGS sequence"/>
</dbReference>
<keyword evidence="1" id="KW-0472">Membrane</keyword>
<keyword evidence="1" id="KW-0812">Transmembrane</keyword>
<name>A0AAV5UVZ0_9BILA</name>
<accession>A0AAV5UVZ0</accession>
<reference evidence="4" key="1">
    <citation type="submission" date="2023-10" db="EMBL/GenBank/DDBJ databases">
        <title>Genome assembly of Pristionchus species.</title>
        <authorList>
            <person name="Yoshida K."/>
            <person name="Sommer R.J."/>
        </authorList>
    </citation>
    <scope>NUCLEOTIDE SEQUENCE</scope>
    <source>
        <strain evidence="4">RS5133</strain>
    </source>
</reference>
<dbReference type="PANTHER" id="PTHR10504:SF145">
    <property type="entry name" value="PROTEIN CBG15266"/>
    <property type="match status" value="1"/>
</dbReference>
<evidence type="ECO:0000256" key="2">
    <source>
        <dbReference type="SAM" id="SignalP"/>
    </source>
</evidence>
<evidence type="ECO:0000313" key="5">
    <source>
        <dbReference type="EMBL" id="GMT11438.1"/>
    </source>
</evidence>
<comment type="caution">
    <text evidence="4">The sequence shown here is derived from an EMBL/GenBank/DDBJ whole genome shotgun (WGS) entry which is preliminary data.</text>
</comment>
<evidence type="ECO:0000313" key="3">
    <source>
        <dbReference type="EMBL" id="GMT11432.1"/>
    </source>
</evidence>
<dbReference type="GO" id="GO:0005615">
    <property type="term" value="C:extracellular space"/>
    <property type="evidence" value="ECO:0007669"/>
    <property type="project" value="TreeGrafter"/>
</dbReference>
<gene>
    <name evidence="3" type="ORF">PFISCL1PPCAC_2729</name>
    <name evidence="4" type="ORF">PFISCL1PPCAC_2732</name>
    <name evidence="5" type="ORF">PFISCL1PPCAC_2735</name>
</gene>
<feature type="transmembrane region" description="Helical" evidence="1">
    <location>
        <begin position="293"/>
        <end position="314"/>
    </location>
</feature>
<dbReference type="EMBL" id="BTSY01000001">
    <property type="protein sequence ID" value="GMT11435.1"/>
    <property type="molecule type" value="Genomic_DNA"/>
</dbReference>
<feature type="signal peptide" evidence="2">
    <location>
        <begin position="1"/>
        <end position="18"/>
    </location>
</feature>
<keyword evidence="1" id="KW-1133">Transmembrane helix</keyword>
<proteinExistence type="predicted"/>
<dbReference type="InterPro" id="IPR032942">
    <property type="entry name" value="BPI/LBP/Plunc"/>
</dbReference>
<dbReference type="GO" id="GO:0008289">
    <property type="term" value="F:lipid binding"/>
    <property type="evidence" value="ECO:0007669"/>
    <property type="project" value="InterPro"/>
</dbReference>